<dbReference type="Proteomes" id="UP000887116">
    <property type="component" value="Unassembled WGS sequence"/>
</dbReference>
<proteinExistence type="predicted"/>
<comment type="caution">
    <text evidence="2">The sequence shown here is derived from an EMBL/GenBank/DDBJ whole genome shotgun (WGS) entry which is preliminary data.</text>
</comment>
<gene>
    <name evidence="2" type="ORF">TNCT_734271</name>
</gene>
<sequence>MLQTVRFALTFLIAFFIQSMFAFPASMTSDQMSDKSSLSTGHTNVESRIFAKANSLKGFYQTNHALDDDEFENRIRNFMNMLHQATFH</sequence>
<organism evidence="2 3">
    <name type="scientific">Trichonephila clavata</name>
    <name type="common">Joro spider</name>
    <name type="synonym">Nephila clavata</name>
    <dbReference type="NCBI Taxonomy" id="2740835"/>
    <lineage>
        <taxon>Eukaryota</taxon>
        <taxon>Metazoa</taxon>
        <taxon>Ecdysozoa</taxon>
        <taxon>Arthropoda</taxon>
        <taxon>Chelicerata</taxon>
        <taxon>Arachnida</taxon>
        <taxon>Araneae</taxon>
        <taxon>Araneomorphae</taxon>
        <taxon>Entelegynae</taxon>
        <taxon>Araneoidea</taxon>
        <taxon>Nephilidae</taxon>
        <taxon>Trichonephila</taxon>
    </lineage>
</organism>
<feature type="signal peptide" evidence="1">
    <location>
        <begin position="1"/>
        <end position="22"/>
    </location>
</feature>
<keyword evidence="3" id="KW-1185">Reference proteome</keyword>
<dbReference type="EMBL" id="BMAO01018145">
    <property type="protein sequence ID" value="GFR21399.1"/>
    <property type="molecule type" value="Genomic_DNA"/>
</dbReference>
<protein>
    <submittedName>
        <fullName evidence="2">Uncharacterized protein</fullName>
    </submittedName>
</protein>
<feature type="chain" id="PRO_5036446136" evidence="1">
    <location>
        <begin position="23"/>
        <end position="88"/>
    </location>
</feature>
<evidence type="ECO:0000313" key="2">
    <source>
        <dbReference type="EMBL" id="GFR21399.1"/>
    </source>
</evidence>
<evidence type="ECO:0000313" key="3">
    <source>
        <dbReference type="Proteomes" id="UP000887116"/>
    </source>
</evidence>
<reference evidence="2" key="1">
    <citation type="submission" date="2020-07" db="EMBL/GenBank/DDBJ databases">
        <title>Multicomponent nature underlies the extraordinary mechanical properties of spider dragline silk.</title>
        <authorList>
            <person name="Kono N."/>
            <person name="Nakamura H."/>
            <person name="Mori M."/>
            <person name="Yoshida Y."/>
            <person name="Ohtoshi R."/>
            <person name="Malay A.D."/>
            <person name="Moran D.A.P."/>
            <person name="Tomita M."/>
            <person name="Numata K."/>
            <person name="Arakawa K."/>
        </authorList>
    </citation>
    <scope>NUCLEOTIDE SEQUENCE</scope>
</reference>
<accession>A0A8X6LVE2</accession>
<dbReference type="AlphaFoldDB" id="A0A8X6LVE2"/>
<dbReference type="OrthoDB" id="10334694at2759"/>
<name>A0A8X6LVE2_TRICU</name>
<keyword evidence="1" id="KW-0732">Signal</keyword>
<evidence type="ECO:0000256" key="1">
    <source>
        <dbReference type="SAM" id="SignalP"/>
    </source>
</evidence>